<gene>
    <name evidence="1" type="ORF">L211DRAFT_51322</name>
</gene>
<dbReference type="InParanoid" id="A0A3N4MR27"/>
<dbReference type="OrthoDB" id="5407400at2759"/>
<proteinExistence type="predicted"/>
<dbReference type="AlphaFoldDB" id="A0A3N4MR27"/>
<sequence>MPSSTDGLVGLENIELLTSLNAILASVSLPRITHILDATPNLLIALYEALHQKRIPLVDRTSKSHTSFNSRVKNVKLLIGTIAHEANISAEGAARLGEIDPLRVCQKEEDAVRELLWALVRIGILHRIQRNQGLAENVSSTKPLTLHQSVGPSGVFVKGTHVTAGERGNALSVLHKSLERRKELAGMQSPQLFLDLIQYK</sequence>
<keyword evidence="2" id="KW-1185">Reference proteome</keyword>
<organism evidence="1 2">
    <name type="scientific">Terfezia boudieri ATCC MYA-4762</name>
    <dbReference type="NCBI Taxonomy" id="1051890"/>
    <lineage>
        <taxon>Eukaryota</taxon>
        <taxon>Fungi</taxon>
        <taxon>Dikarya</taxon>
        <taxon>Ascomycota</taxon>
        <taxon>Pezizomycotina</taxon>
        <taxon>Pezizomycetes</taxon>
        <taxon>Pezizales</taxon>
        <taxon>Pezizaceae</taxon>
        <taxon>Terfezia</taxon>
    </lineage>
</organism>
<dbReference type="EMBL" id="ML121527">
    <property type="protein sequence ID" value="RPB29905.1"/>
    <property type="molecule type" value="Genomic_DNA"/>
</dbReference>
<accession>A0A3N4MR27</accession>
<reference evidence="1 2" key="1">
    <citation type="journal article" date="2018" name="Nat. Ecol. Evol.">
        <title>Pezizomycetes genomes reveal the molecular basis of ectomycorrhizal truffle lifestyle.</title>
        <authorList>
            <person name="Murat C."/>
            <person name="Payen T."/>
            <person name="Noel B."/>
            <person name="Kuo A."/>
            <person name="Morin E."/>
            <person name="Chen J."/>
            <person name="Kohler A."/>
            <person name="Krizsan K."/>
            <person name="Balestrini R."/>
            <person name="Da Silva C."/>
            <person name="Montanini B."/>
            <person name="Hainaut M."/>
            <person name="Levati E."/>
            <person name="Barry K.W."/>
            <person name="Belfiori B."/>
            <person name="Cichocki N."/>
            <person name="Clum A."/>
            <person name="Dockter R.B."/>
            <person name="Fauchery L."/>
            <person name="Guy J."/>
            <person name="Iotti M."/>
            <person name="Le Tacon F."/>
            <person name="Lindquist E.A."/>
            <person name="Lipzen A."/>
            <person name="Malagnac F."/>
            <person name="Mello A."/>
            <person name="Molinier V."/>
            <person name="Miyauchi S."/>
            <person name="Poulain J."/>
            <person name="Riccioni C."/>
            <person name="Rubini A."/>
            <person name="Sitrit Y."/>
            <person name="Splivallo R."/>
            <person name="Traeger S."/>
            <person name="Wang M."/>
            <person name="Zifcakova L."/>
            <person name="Wipf D."/>
            <person name="Zambonelli A."/>
            <person name="Paolocci F."/>
            <person name="Nowrousian M."/>
            <person name="Ottonello S."/>
            <person name="Baldrian P."/>
            <person name="Spatafora J.W."/>
            <person name="Henrissat B."/>
            <person name="Nagy L.G."/>
            <person name="Aury J.M."/>
            <person name="Wincker P."/>
            <person name="Grigoriev I.V."/>
            <person name="Bonfante P."/>
            <person name="Martin F.M."/>
        </authorList>
    </citation>
    <scope>NUCLEOTIDE SEQUENCE [LARGE SCALE GENOMIC DNA]</scope>
    <source>
        <strain evidence="1 2">ATCC MYA-4762</strain>
    </source>
</reference>
<protein>
    <submittedName>
        <fullName evidence="1">Uncharacterized protein</fullName>
    </submittedName>
</protein>
<evidence type="ECO:0000313" key="1">
    <source>
        <dbReference type="EMBL" id="RPB29905.1"/>
    </source>
</evidence>
<evidence type="ECO:0000313" key="2">
    <source>
        <dbReference type="Proteomes" id="UP000267821"/>
    </source>
</evidence>
<dbReference type="Proteomes" id="UP000267821">
    <property type="component" value="Unassembled WGS sequence"/>
</dbReference>
<name>A0A3N4MR27_9PEZI</name>